<dbReference type="RefSeq" id="WP_272775675.1">
    <property type="nucleotide sequence ID" value="NZ_JAQQLI010000003.1"/>
</dbReference>
<comment type="caution">
    <text evidence="1">The sequence shown here is derived from an EMBL/GenBank/DDBJ whole genome shotgun (WGS) entry which is preliminary data.</text>
</comment>
<sequence length="79" mass="8875">MNIVNTRLIPTVTQKDIDALLEVGGRAIHAEFLRGANSKRDPSERWDTAPLTVRESFIREFGAAVNAITAAGWEIRRKR</sequence>
<gene>
    <name evidence="1" type="ORF">PQJ73_03955</name>
</gene>
<evidence type="ECO:0000313" key="1">
    <source>
        <dbReference type="EMBL" id="MDC7784829.1"/>
    </source>
</evidence>
<dbReference type="EMBL" id="JAQQLI010000003">
    <property type="protein sequence ID" value="MDC7784829.1"/>
    <property type="molecule type" value="Genomic_DNA"/>
</dbReference>
<proteinExistence type="predicted"/>
<protein>
    <submittedName>
        <fullName evidence="1">Uncharacterized protein</fullName>
    </submittedName>
</protein>
<keyword evidence="2" id="KW-1185">Reference proteome</keyword>
<reference evidence="1" key="1">
    <citation type="journal article" date="2023" name="Microbiol Resour">
        <title>Genome Sequences of Rhodoplanes serenus and Two Thermotolerant Strains, Rhodoplanes tepidamans and 'Rhodoplanes cryptolactis,' Further Refine the Genus.</title>
        <authorList>
            <person name="Rayyan A.A."/>
            <person name="Kyndt J.A."/>
        </authorList>
    </citation>
    <scope>NUCLEOTIDE SEQUENCE</scope>
    <source>
        <strain evidence="1">DSM 9987</strain>
    </source>
</reference>
<dbReference type="Proteomes" id="UP001165652">
    <property type="component" value="Unassembled WGS sequence"/>
</dbReference>
<name>A0ABT5J5C0_RHOTP</name>
<accession>A0ABT5J5C0</accession>
<reference evidence="1" key="2">
    <citation type="submission" date="2023-02" db="EMBL/GenBank/DDBJ databases">
        <authorList>
            <person name="Rayyan A."/>
            <person name="Meyer T."/>
            <person name="Kyndt J.A."/>
        </authorList>
    </citation>
    <scope>NUCLEOTIDE SEQUENCE</scope>
    <source>
        <strain evidence="1">DSM 9987</strain>
    </source>
</reference>
<evidence type="ECO:0000313" key="2">
    <source>
        <dbReference type="Proteomes" id="UP001165652"/>
    </source>
</evidence>
<organism evidence="1 2">
    <name type="scientific">Rhodoplanes tepidamans</name>
    <name type="common">Rhodoplanes cryptolactis</name>
    <dbReference type="NCBI Taxonomy" id="200616"/>
    <lineage>
        <taxon>Bacteria</taxon>
        <taxon>Pseudomonadati</taxon>
        <taxon>Pseudomonadota</taxon>
        <taxon>Alphaproteobacteria</taxon>
        <taxon>Hyphomicrobiales</taxon>
        <taxon>Nitrobacteraceae</taxon>
        <taxon>Rhodoplanes</taxon>
    </lineage>
</organism>